<proteinExistence type="predicted"/>
<gene>
    <name evidence="2" type="ordered locus">SCATT_10080</name>
</gene>
<dbReference type="OrthoDB" id="4326086at2"/>
<dbReference type="HOGENOM" id="CLU_150080_0_0_11"/>
<feature type="signal peptide" evidence="1">
    <location>
        <begin position="1"/>
        <end position="35"/>
    </location>
</feature>
<organism evidence="2 3">
    <name type="scientific">Streptantibioticus cattleyicolor (strain ATCC 35852 / DSM 46488 / JCM 4925 / NBRC 14057 / NRRL 8057)</name>
    <name type="common">Streptomyces cattleya</name>
    <dbReference type="NCBI Taxonomy" id="1003195"/>
    <lineage>
        <taxon>Bacteria</taxon>
        <taxon>Bacillati</taxon>
        <taxon>Actinomycetota</taxon>
        <taxon>Actinomycetes</taxon>
        <taxon>Kitasatosporales</taxon>
        <taxon>Streptomycetaceae</taxon>
        <taxon>Streptantibioticus</taxon>
    </lineage>
</organism>
<dbReference type="KEGG" id="scy:SCATT_10080"/>
<reference evidence="3" key="1">
    <citation type="submission" date="2011-12" db="EMBL/GenBank/DDBJ databases">
        <title>Complete genome sequence of Streptomyces cattleya strain DSM 46488.</title>
        <authorList>
            <person name="Ou H.-Y."/>
            <person name="Li P."/>
            <person name="Zhao C."/>
            <person name="O'Hagan D."/>
            <person name="Deng Z."/>
        </authorList>
    </citation>
    <scope>NUCLEOTIDE SEQUENCE [LARGE SCALE GENOMIC DNA]</scope>
    <source>
        <strain evidence="3">ATCC 35852 / DSM 46488 / JCM 4925 / NBRC 14057 / NRRL 8057</strain>
    </source>
</reference>
<evidence type="ECO:0000313" key="3">
    <source>
        <dbReference type="Proteomes" id="UP000007842"/>
    </source>
</evidence>
<accession>F8JXZ7</accession>
<dbReference type="EMBL" id="CP003219">
    <property type="protein sequence ID" value="AEW93379.1"/>
    <property type="molecule type" value="Genomic_DNA"/>
</dbReference>
<dbReference type="eggNOG" id="ENOG50349X7">
    <property type="taxonomic scope" value="Bacteria"/>
</dbReference>
<sequence length="116" mass="12406">MRTGTRPRPARTRDWPTAVALAVAVLAVAPTAVSAAEPPAPAPAGTECFTRVRGSSARAVCHNPDPETVRAQLHIACRRWWDPAVDTGHAQILPAATVTLGGHCWKEIRAAWVTVR</sequence>
<dbReference type="Proteomes" id="UP000007842">
    <property type="component" value="Chromosome"/>
</dbReference>
<evidence type="ECO:0008006" key="4">
    <source>
        <dbReference type="Google" id="ProtNLM"/>
    </source>
</evidence>
<evidence type="ECO:0000313" key="2">
    <source>
        <dbReference type="EMBL" id="AEW93379.1"/>
    </source>
</evidence>
<feature type="chain" id="PRO_5003373721" description="Secreted protein" evidence="1">
    <location>
        <begin position="36"/>
        <end position="116"/>
    </location>
</feature>
<name>F8JXZ7_STREN</name>
<keyword evidence="1" id="KW-0732">Signal</keyword>
<keyword evidence="3" id="KW-1185">Reference proteome</keyword>
<dbReference type="RefSeq" id="WP_014141772.1">
    <property type="nucleotide sequence ID" value="NC_016111.1"/>
</dbReference>
<accession>G8WN96</accession>
<dbReference type="STRING" id="1003195.SCATT_10080"/>
<protein>
    <recommendedName>
        <fullName evidence="4">Secreted protein</fullName>
    </recommendedName>
</protein>
<dbReference type="PATRIC" id="fig|1003195.11.peg.2595"/>
<evidence type="ECO:0000256" key="1">
    <source>
        <dbReference type="SAM" id="SignalP"/>
    </source>
</evidence>
<dbReference type="AlphaFoldDB" id="F8JXZ7"/>
<dbReference type="KEGG" id="sct:SCAT_1014"/>